<keyword evidence="2" id="KW-0812">Transmembrane</keyword>
<sequence>MYREWQRAHYELRGERKLLRTCEAAATDVERGLLTPATIITLDLANGDRKSARADEIDQFAPLFGQDRDDGQADDPAVDDMVVVETGEGAETDDGSVGTQQSAQAGEYAKEPRTNESGKPPKDRSGTIRLPQRPSGTDNRGVAAPQPHPLPRWIIPLVVIVAAALLGLGYLALPGQRQSLFIVGDTATFANPAPMSGRSGTLVQGSMISVEPTDDRNWLRIVEGQYQGRFLPAVLLDKARPPALDRSAAGTVSLAAPIVLRAAPDPSSAEVARFGIESHLLLAGLVTGVDGQIWHQFTIRTADDIRRPAFALITARPPPPARSDAPPELEPVQAPEPELTTNPGQVPATTSAASGSAMTTAPPAMPRTRPVPPPPSGRESCRAARSGLERFYCQSPDLRGYEARLAASLDAARQLRVTVRPLAEYRSVASECRDIACVRTVYEEGIVTVSRARRERLADQ</sequence>
<reference evidence="3 4" key="1">
    <citation type="submission" date="2021-08" db="EMBL/GenBank/DDBJ databases">
        <authorList>
            <person name="Tuo L."/>
        </authorList>
    </citation>
    <scope>NUCLEOTIDE SEQUENCE [LARGE SCALE GENOMIC DNA]</scope>
    <source>
        <strain evidence="3 4">JCM 31229</strain>
    </source>
</reference>
<feature type="compositionally biased region" description="Low complexity" evidence="1">
    <location>
        <begin position="347"/>
        <end position="362"/>
    </location>
</feature>
<feature type="compositionally biased region" description="Basic and acidic residues" evidence="1">
    <location>
        <begin position="108"/>
        <end position="126"/>
    </location>
</feature>
<accession>A0ABS7PWK2</accession>
<protein>
    <recommendedName>
        <fullName evidence="5">SH3 domain-containing protein</fullName>
    </recommendedName>
</protein>
<organism evidence="3 4">
    <name type="scientific">Sphingomonas colocasiae</name>
    <dbReference type="NCBI Taxonomy" id="1848973"/>
    <lineage>
        <taxon>Bacteria</taxon>
        <taxon>Pseudomonadati</taxon>
        <taxon>Pseudomonadota</taxon>
        <taxon>Alphaproteobacteria</taxon>
        <taxon>Sphingomonadales</taxon>
        <taxon>Sphingomonadaceae</taxon>
        <taxon>Sphingomonas</taxon>
    </lineage>
</organism>
<dbReference type="EMBL" id="JAINVV010000012">
    <property type="protein sequence ID" value="MBY8825526.1"/>
    <property type="molecule type" value="Genomic_DNA"/>
</dbReference>
<keyword evidence="2" id="KW-1133">Transmembrane helix</keyword>
<keyword evidence="4" id="KW-1185">Reference proteome</keyword>
<evidence type="ECO:0000256" key="2">
    <source>
        <dbReference type="SAM" id="Phobius"/>
    </source>
</evidence>
<comment type="caution">
    <text evidence="3">The sequence shown here is derived from an EMBL/GenBank/DDBJ whole genome shotgun (WGS) entry which is preliminary data.</text>
</comment>
<keyword evidence="2" id="KW-0472">Membrane</keyword>
<dbReference type="Proteomes" id="UP000706039">
    <property type="component" value="Unassembled WGS sequence"/>
</dbReference>
<proteinExistence type="predicted"/>
<evidence type="ECO:0008006" key="5">
    <source>
        <dbReference type="Google" id="ProtNLM"/>
    </source>
</evidence>
<dbReference type="RefSeq" id="WP_222992626.1">
    <property type="nucleotide sequence ID" value="NZ_JAINVV010000012.1"/>
</dbReference>
<feature type="transmembrane region" description="Helical" evidence="2">
    <location>
        <begin position="153"/>
        <end position="173"/>
    </location>
</feature>
<evidence type="ECO:0000256" key="1">
    <source>
        <dbReference type="SAM" id="MobiDB-lite"/>
    </source>
</evidence>
<evidence type="ECO:0000313" key="3">
    <source>
        <dbReference type="EMBL" id="MBY8825526.1"/>
    </source>
</evidence>
<gene>
    <name evidence="3" type="ORF">K7G82_24705</name>
</gene>
<name>A0ABS7PWK2_9SPHN</name>
<evidence type="ECO:0000313" key="4">
    <source>
        <dbReference type="Proteomes" id="UP000706039"/>
    </source>
</evidence>
<feature type="region of interest" description="Disordered" evidence="1">
    <location>
        <begin position="88"/>
        <end position="144"/>
    </location>
</feature>
<feature type="compositionally biased region" description="Pro residues" evidence="1">
    <location>
        <begin position="363"/>
        <end position="376"/>
    </location>
</feature>
<feature type="region of interest" description="Disordered" evidence="1">
    <location>
        <begin position="315"/>
        <end position="381"/>
    </location>
</feature>